<feature type="compositionally biased region" description="Basic and acidic residues" evidence="1">
    <location>
        <begin position="18"/>
        <end position="39"/>
    </location>
</feature>
<evidence type="ECO:0000256" key="1">
    <source>
        <dbReference type="SAM" id="MobiDB-lite"/>
    </source>
</evidence>
<feature type="region of interest" description="Disordered" evidence="1">
    <location>
        <begin position="15"/>
        <end position="39"/>
    </location>
</feature>
<sequence length="229" mass="26266">MPHVATKRKAPCCRQKYRGTEHHTLDGNQLEGERDNRDHAEQVEAEVAFPPQYPGCQYRMGDDLETHQLARLPVAASANQVKTVAIGKYAEDVRSPEDRYVQRDEHRQQHTVDPESEIDHRCDVCPELGSRVLEQLGAVFCLEGHHHVFSKVRVGYDHEYRNEFMNNCRQWSVPLDTSTHNLINELTSSEQMSRLPAAALIRTVDHPARPYQSLRKHADGTSHRERLCA</sequence>
<accession>A0A3M2WQG1</accession>
<feature type="compositionally biased region" description="Basic and acidic residues" evidence="1">
    <location>
        <begin position="216"/>
        <end position="229"/>
    </location>
</feature>
<reference evidence="2 3" key="1">
    <citation type="submission" date="2018-08" db="EMBL/GenBank/DDBJ databases">
        <title>Recombination of ecologically and evolutionarily significant loci maintains genetic cohesion in the Pseudomonas syringae species complex.</title>
        <authorList>
            <person name="Dillon M."/>
            <person name="Thakur S."/>
            <person name="Almeida R.N.D."/>
            <person name="Weir B.S."/>
            <person name="Guttman D.S."/>
        </authorList>
    </citation>
    <scope>NUCLEOTIDE SEQUENCE [LARGE SCALE GENOMIC DNA]</scope>
    <source>
        <strain evidence="2 3">88_10</strain>
    </source>
</reference>
<proteinExistence type="predicted"/>
<dbReference type="Proteomes" id="UP000282378">
    <property type="component" value="Unassembled WGS sequence"/>
</dbReference>
<dbReference type="EMBL" id="RBNL01003331">
    <property type="protein sequence ID" value="RML53455.1"/>
    <property type="molecule type" value="Genomic_DNA"/>
</dbReference>
<protein>
    <submittedName>
        <fullName evidence="2">Uncharacterized protein</fullName>
    </submittedName>
</protein>
<dbReference type="AlphaFoldDB" id="A0A3M2WQG1"/>
<name>A0A3M2WQG1_PSEYM</name>
<feature type="region of interest" description="Disordered" evidence="1">
    <location>
        <begin position="210"/>
        <end position="229"/>
    </location>
</feature>
<evidence type="ECO:0000313" key="2">
    <source>
        <dbReference type="EMBL" id="RML53455.1"/>
    </source>
</evidence>
<gene>
    <name evidence="2" type="ORF">APX70_06274</name>
</gene>
<evidence type="ECO:0000313" key="3">
    <source>
        <dbReference type="Proteomes" id="UP000282378"/>
    </source>
</evidence>
<organism evidence="2 3">
    <name type="scientific">Pseudomonas syringae pv. maculicola</name>
    <dbReference type="NCBI Taxonomy" id="59511"/>
    <lineage>
        <taxon>Bacteria</taxon>
        <taxon>Pseudomonadati</taxon>
        <taxon>Pseudomonadota</taxon>
        <taxon>Gammaproteobacteria</taxon>
        <taxon>Pseudomonadales</taxon>
        <taxon>Pseudomonadaceae</taxon>
        <taxon>Pseudomonas</taxon>
    </lineage>
</organism>
<feature type="region of interest" description="Disordered" evidence="1">
    <location>
        <begin position="96"/>
        <end position="115"/>
    </location>
</feature>
<comment type="caution">
    <text evidence="2">The sequence shown here is derived from an EMBL/GenBank/DDBJ whole genome shotgun (WGS) entry which is preliminary data.</text>
</comment>